<dbReference type="KEGG" id="vg:26066888"/>
<reference evidence="1 2" key="1">
    <citation type="journal article" date="2014" name="Genome Biol. Evol.">
        <title>Composite Conserved Promoter-Terminator Motifs (PeSLs) that Mediate Modular Shuffling in the Diverse T4-Like Myoviruses.</title>
        <authorList>
            <person name="Comeau A.M."/>
            <person name="Arbiol C."/>
            <person name="Krisch H.M."/>
        </authorList>
    </citation>
    <scope>NUCLEOTIDE SEQUENCE [LARGE SCALE GENOMIC DNA]</scope>
</reference>
<dbReference type="RefSeq" id="YP_009046845.1">
    <property type="nucleotide sequence ID" value="NC_021529.2"/>
</dbReference>
<keyword evidence="2" id="KW-1185">Reference proteome</keyword>
<name>A0A068J706_9CAUD</name>
<sequence>MYLKLSEAEIEVGEAEKFRIILVVLGVLVKLEELEILGNENGVLFR</sequence>
<dbReference type="Proteomes" id="UP000201461">
    <property type="component" value="Segment"/>
</dbReference>
<evidence type="ECO:0000313" key="2">
    <source>
        <dbReference type="Proteomes" id="UP000201461"/>
    </source>
</evidence>
<dbReference type="EMBL" id="HQ317393">
    <property type="protein sequence ID" value="AIE13784.1"/>
    <property type="molecule type" value="Genomic_DNA"/>
</dbReference>
<protein>
    <submittedName>
        <fullName evidence="1">Uncharacterized protein</fullName>
    </submittedName>
</protein>
<proteinExistence type="predicted"/>
<organism evidence="1 2">
    <name type="scientific">Vibrio phage nt-1</name>
    <dbReference type="NCBI Taxonomy" id="115992"/>
    <lineage>
        <taxon>Viruses</taxon>
        <taxon>Duplodnaviria</taxon>
        <taxon>Heunggongvirae</taxon>
        <taxon>Uroviricota</taxon>
        <taxon>Caudoviricetes</taxon>
        <taxon>Pantevenvirales</taxon>
        <taxon>Straboviridae</taxon>
        <taxon>Mylasvirus</taxon>
        <taxon>Mylasvirus persius</taxon>
    </lineage>
</organism>
<accession>A0A068J706</accession>
<dbReference type="GeneID" id="26066888"/>
<evidence type="ECO:0000313" key="1">
    <source>
        <dbReference type="EMBL" id="AIE13784.1"/>
    </source>
</evidence>